<evidence type="ECO:0000259" key="1">
    <source>
        <dbReference type="Pfam" id="PF13354"/>
    </source>
</evidence>
<name>A0AAE4CUI2_9ACTN</name>
<dbReference type="Proteomes" id="UP001183629">
    <property type="component" value="Unassembled WGS sequence"/>
</dbReference>
<dbReference type="AlphaFoldDB" id="A0AAE4CUI2"/>
<dbReference type="PANTHER" id="PTHR35333">
    <property type="entry name" value="BETA-LACTAMASE"/>
    <property type="match status" value="1"/>
</dbReference>
<dbReference type="PANTHER" id="PTHR35333:SF3">
    <property type="entry name" value="BETA-LACTAMASE-TYPE TRANSPEPTIDASE FOLD CONTAINING PROTEIN"/>
    <property type="match status" value="1"/>
</dbReference>
<accession>A0AAE4CUI2</accession>
<dbReference type="EC" id="3.5.2.6" evidence="2"/>
<organism evidence="2 3">
    <name type="scientific">Catenuloplanes niger</name>
    <dbReference type="NCBI Taxonomy" id="587534"/>
    <lineage>
        <taxon>Bacteria</taxon>
        <taxon>Bacillati</taxon>
        <taxon>Actinomycetota</taxon>
        <taxon>Actinomycetes</taxon>
        <taxon>Micromonosporales</taxon>
        <taxon>Micromonosporaceae</taxon>
        <taxon>Catenuloplanes</taxon>
    </lineage>
</organism>
<dbReference type="GO" id="GO:0008800">
    <property type="term" value="F:beta-lactamase activity"/>
    <property type="evidence" value="ECO:0007669"/>
    <property type="project" value="UniProtKB-EC"/>
</dbReference>
<reference evidence="2 3" key="1">
    <citation type="submission" date="2023-07" db="EMBL/GenBank/DDBJ databases">
        <title>Sequencing the genomes of 1000 actinobacteria strains.</title>
        <authorList>
            <person name="Klenk H.-P."/>
        </authorList>
    </citation>
    <scope>NUCLEOTIDE SEQUENCE [LARGE SCALE GENOMIC DNA]</scope>
    <source>
        <strain evidence="2 3">DSM 44711</strain>
    </source>
</reference>
<dbReference type="InterPro" id="IPR000871">
    <property type="entry name" value="Beta-lactam_class-A"/>
</dbReference>
<dbReference type="InterPro" id="IPR045155">
    <property type="entry name" value="Beta-lactam_cat"/>
</dbReference>
<keyword evidence="3" id="KW-1185">Reference proteome</keyword>
<keyword evidence="2" id="KW-0378">Hydrolase</keyword>
<feature type="domain" description="Beta-lactamase class A catalytic" evidence="1">
    <location>
        <begin position="37"/>
        <end position="242"/>
    </location>
</feature>
<dbReference type="GO" id="GO:0030655">
    <property type="term" value="P:beta-lactam antibiotic catabolic process"/>
    <property type="evidence" value="ECO:0007669"/>
    <property type="project" value="InterPro"/>
</dbReference>
<gene>
    <name evidence="2" type="ORF">J2S44_006616</name>
</gene>
<dbReference type="GO" id="GO:0046677">
    <property type="term" value="P:response to antibiotic"/>
    <property type="evidence" value="ECO:0007669"/>
    <property type="project" value="InterPro"/>
</dbReference>
<dbReference type="Pfam" id="PF13354">
    <property type="entry name" value="Beta-lactamase2"/>
    <property type="match status" value="1"/>
</dbReference>
<proteinExistence type="predicted"/>
<dbReference type="EMBL" id="JAVDYC010000001">
    <property type="protein sequence ID" value="MDR7326366.1"/>
    <property type="molecule type" value="Genomic_DNA"/>
</dbReference>
<dbReference type="SUPFAM" id="SSF56601">
    <property type="entry name" value="beta-lactamase/transpeptidase-like"/>
    <property type="match status" value="1"/>
</dbReference>
<dbReference type="Gene3D" id="3.40.710.10">
    <property type="entry name" value="DD-peptidase/beta-lactamase superfamily"/>
    <property type="match status" value="1"/>
</dbReference>
<comment type="caution">
    <text evidence="2">The sequence shown here is derived from an EMBL/GenBank/DDBJ whole genome shotgun (WGS) entry which is preliminary data.</text>
</comment>
<evidence type="ECO:0000313" key="3">
    <source>
        <dbReference type="Proteomes" id="UP001183629"/>
    </source>
</evidence>
<protein>
    <submittedName>
        <fullName evidence="2">Beta-lactamase class A</fullName>
        <ecNumber evidence="2">3.5.2.6</ecNumber>
    </submittedName>
</protein>
<evidence type="ECO:0000313" key="2">
    <source>
        <dbReference type="EMBL" id="MDR7326366.1"/>
    </source>
</evidence>
<dbReference type="RefSeq" id="WP_310421919.1">
    <property type="nucleotide sequence ID" value="NZ_JAVDYC010000001.1"/>
</dbReference>
<sequence>MSTGAQWPDLTTLYREAAGAAGGRWHVLVTRHGTPVLEEDADAVLHAYSVQKLAVAVAVLDAVDRGVVALDHRICVPPEIVLPGSGIYALQTVWGDRVTVANVLTALLLVSDNTAVRLCGELVPAREINEILAAKGFARTRVEPVDNPHRFFLGVTTPRETHDLLTRLAAGTLLSADSTAFVLGVLRALSGYHDGVRRVMSSQDRARVASKYGADWQDGFASRHEAGVVFDRDGRPAVVFALFADRLGDVLNYGSTHPAVQAHALLGPALLSLATT</sequence>
<dbReference type="InterPro" id="IPR012338">
    <property type="entry name" value="Beta-lactam/transpept-like"/>
</dbReference>